<dbReference type="EMBL" id="JAESHT010000009">
    <property type="protein sequence ID" value="MBL3674247.1"/>
    <property type="molecule type" value="Genomic_DNA"/>
</dbReference>
<organism evidence="9 10">
    <name type="scientific">Paracoccus aerius</name>
    <dbReference type="NCBI Taxonomy" id="1915382"/>
    <lineage>
        <taxon>Bacteria</taxon>
        <taxon>Pseudomonadati</taxon>
        <taxon>Pseudomonadota</taxon>
        <taxon>Alphaproteobacteria</taxon>
        <taxon>Rhodobacterales</taxon>
        <taxon>Paracoccaceae</taxon>
        <taxon>Paracoccus</taxon>
    </lineage>
</organism>
<dbReference type="Proteomes" id="UP000644749">
    <property type="component" value="Unassembled WGS sequence"/>
</dbReference>
<evidence type="ECO:0000256" key="5">
    <source>
        <dbReference type="ARBA" id="ARBA00022989"/>
    </source>
</evidence>
<keyword evidence="6 8" id="KW-0472">Membrane</keyword>
<evidence type="ECO:0000256" key="8">
    <source>
        <dbReference type="SAM" id="Phobius"/>
    </source>
</evidence>
<keyword evidence="4 8" id="KW-0812">Transmembrane</keyword>
<evidence type="ECO:0000256" key="1">
    <source>
        <dbReference type="ARBA" id="ARBA00004651"/>
    </source>
</evidence>
<evidence type="ECO:0000256" key="3">
    <source>
        <dbReference type="ARBA" id="ARBA00022679"/>
    </source>
</evidence>
<feature type="transmembrane region" description="Helical" evidence="8">
    <location>
        <begin position="263"/>
        <end position="285"/>
    </location>
</feature>
<feature type="transmembrane region" description="Helical" evidence="8">
    <location>
        <begin position="380"/>
        <end position="397"/>
    </location>
</feature>
<feature type="transmembrane region" description="Helical" evidence="8">
    <location>
        <begin position="348"/>
        <end position="373"/>
    </location>
</feature>
<keyword evidence="5 8" id="KW-1133">Transmembrane helix</keyword>
<comment type="caution">
    <text evidence="9">The sequence shown here is derived from an EMBL/GenBank/DDBJ whole genome shotgun (WGS) entry which is preliminary data.</text>
</comment>
<evidence type="ECO:0000256" key="2">
    <source>
        <dbReference type="ARBA" id="ARBA00022475"/>
    </source>
</evidence>
<keyword evidence="2" id="KW-1003">Cell membrane</keyword>
<protein>
    <submittedName>
        <fullName evidence="9">DUF2029 domain-containing protein</fullName>
    </submittedName>
</protein>
<accession>A0ABS1S693</accession>
<feature type="transmembrane region" description="Helical" evidence="8">
    <location>
        <begin position="93"/>
        <end position="114"/>
    </location>
</feature>
<keyword evidence="3" id="KW-0808">Transferase</keyword>
<evidence type="ECO:0000256" key="4">
    <source>
        <dbReference type="ARBA" id="ARBA00022692"/>
    </source>
</evidence>
<evidence type="ECO:0000313" key="9">
    <source>
        <dbReference type="EMBL" id="MBL3674247.1"/>
    </source>
</evidence>
<feature type="transmembrane region" description="Helical" evidence="8">
    <location>
        <begin position="218"/>
        <end position="251"/>
    </location>
</feature>
<comment type="subcellular location">
    <subcellularLocation>
        <location evidence="1">Cell membrane</location>
        <topology evidence="1">Multi-pass membrane protein</topology>
    </subcellularLocation>
</comment>
<keyword evidence="10" id="KW-1185">Reference proteome</keyword>
<feature type="transmembrane region" description="Helical" evidence="8">
    <location>
        <begin position="184"/>
        <end position="206"/>
    </location>
</feature>
<gene>
    <name evidence="9" type="ORF">JL111_12190</name>
</gene>
<evidence type="ECO:0000313" key="10">
    <source>
        <dbReference type="Proteomes" id="UP000644749"/>
    </source>
</evidence>
<sequence>MGLHRRPEFAGFLLKAYETLQFKANETASSAHKINAVRVDQAGLLSLEMTGGGTGAAGHAKTRFSILSLLLYGTSHWFSSMCMMKHKYYNNHFIILTFSILSVMFLIMFGYYGVGRSGHFAFDMPYLQVAGEMWRNLANPYDVESFKENMKLVTGLDSGNYAYPPNSFPIALALSFGSSDTARWISGAMNLAAIGFLTLFIHWGAAAGEYIRTSHARATAVIASALVIGNPLTAHVVWMGQTTLISAAFIYGCWMLANRRLDLLAGILLGISAFKPQLAILVGLWFMMDRRWVLVAAAAVTTIVVSGWPIVAQGVDGSWLAWMRTLSQYQNTVHNLPSFKHVFGVRSVLATAGISAPSFMVPGIIALIALYRFRRHYEEIWLINAILIISFLFVYSHDYDLAPVAVIAFPLLMAAQGRPRVLMLLCFLAFVIFFPQRIWERFDLDMMARTRELALMGVLATYLKICRITWPAASKAAVAV</sequence>
<proteinExistence type="inferred from homology"/>
<comment type="similarity">
    <text evidence="7">Belongs to the glycosyltransferase 87 family.</text>
</comment>
<name>A0ABS1S693_9RHOB</name>
<dbReference type="Pfam" id="PF09594">
    <property type="entry name" value="GT87"/>
    <property type="match status" value="1"/>
</dbReference>
<reference evidence="9 10" key="1">
    <citation type="submission" date="2021-01" db="EMBL/GenBank/DDBJ databases">
        <title>011410 draft genome.</title>
        <authorList>
            <person name="Lang L."/>
        </authorList>
    </citation>
    <scope>NUCLEOTIDE SEQUENCE [LARGE SCALE GENOMIC DNA]</scope>
    <source>
        <strain evidence="9 10">KCTC 42845</strain>
    </source>
</reference>
<feature type="transmembrane region" description="Helical" evidence="8">
    <location>
        <begin position="421"/>
        <end position="439"/>
    </location>
</feature>
<evidence type="ECO:0000256" key="7">
    <source>
        <dbReference type="ARBA" id="ARBA00024033"/>
    </source>
</evidence>
<feature type="transmembrane region" description="Helical" evidence="8">
    <location>
        <begin position="292"/>
        <end position="311"/>
    </location>
</feature>
<dbReference type="InterPro" id="IPR018584">
    <property type="entry name" value="GT87"/>
</dbReference>
<evidence type="ECO:0000256" key="6">
    <source>
        <dbReference type="ARBA" id="ARBA00023136"/>
    </source>
</evidence>